<dbReference type="AlphaFoldDB" id="A0A5J6L948"/>
<gene>
    <name evidence="1" type="ORF">F6J85_11480</name>
</gene>
<reference evidence="2" key="1">
    <citation type="submission" date="2019-09" db="EMBL/GenBank/DDBJ databases">
        <title>Mumia zhuanghuii sp. nov. isolated from the intestinal contents of plateau pika (Ochotona curzoniae) in the Qinghai-Tibet plateau of China.</title>
        <authorList>
            <person name="Tian Z."/>
        </authorList>
    </citation>
    <scope>NUCLEOTIDE SEQUENCE [LARGE SCALE GENOMIC DNA]</scope>
    <source>
        <strain evidence="2">L-031</strain>
    </source>
</reference>
<dbReference type="InterPro" id="IPR045423">
    <property type="entry name" value="DUF6510"/>
</dbReference>
<dbReference type="Pfam" id="PF20120">
    <property type="entry name" value="DUF6510"/>
    <property type="match status" value="1"/>
</dbReference>
<dbReference type="EMBL" id="CP044232">
    <property type="protein sequence ID" value="QEW04896.1"/>
    <property type="molecule type" value="Genomic_DNA"/>
</dbReference>
<name>A0A5J6L948_9MICO</name>
<dbReference type="KEGG" id="mlz:F6J85_11480"/>
<keyword evidence="2" id="KW-1185">Reference proteome</keyword>
<accession>A0A5J6L948</accession>
<organism evidence="1 2">
    <name type="scientific">Microbacterium lushaniae</name>
    <dbReference type="NCBI Taxonomy" id="2614639"/>
    <lineage>
        <taxon>Bacteria</taxon>
        <taxon>Bacillati</taxon>
        <taxon>Actinomycetota</taxon>
        <taxon>Actinomycetes</taxon>
        <taxon>Micrococcales</taxon>
        <taxon>Microbacteriaceae</taxon>
        <taxon>Microbacterium</taxon>
    </lineage>
</organism>
<evidence type="ECO:0008006" key="3">
    <source>
        <dbReference type="Google" id="ProtNLM"/>
    </source>
</evidence>
<evidence type="ECO:0000313" key="1">
    <source>
        <dbReference type="EMBL" id="QEW04896.1"/>
    </source>
</evidence>
<dbReference type="Proteomes" id="UP000325516">
    <property type="component" value="Chromosome"/>
</dbReference>
<evidence type="ECO:0000313" key="2">
    <source>
        <dbReference type="Proteomes" id="UP000325516"/>
    </source>
</evidence>
<sequence>MVGSDPPGPVRVVDGNALAGMLAGALAVDATSLPLTCGHCGARFVLAQTVVEREPASALVRCRSCTHTLLTLAEEPDGLVVRMGTMELRFPR</sequence>
<protein>
    <recommendedName>
        <fullName evidence="3">MJ0042 family finger-like domain-containing protein</fullName>
    </recommendedName>
</protein>
<proteinExistence type="predicted"/>